<comment type="caution">
    <text evidence="2">The sequence shown here is derived from an EMBL/GenBank/DDBJ whole genome shotgun (WGS) entry which is preliminary data.</text>
</comment>
<dbReference type="EMBL" id="JAGGKG010000019">
    <property type="protein sequence ID" value="MBP1906895.1"/>
    <property type="molecule type" value="Genomic_DNA"/>
</dbReference>
<evidence type="ECO:0000313" key="2">
    <source>
        <dbReference type="EMBL" id="MBP1906895.1"/>
    </source>
</evidence>
<keyword evidence="3" id="KW-1185">Reference proteome</keyword>
<feature type="transmembrane region" description="Helical" evidence="1">
    <location>
        <begin position="178"/>
        <end position="198"/>
    </location>
</feature>
<keyword evidence="1" id="KW-0812">Transmembrane</keyword>
<accession>A0ABS4FWJ4</accession>
<organism evidence="2 3">
    <name type="scientific">Paenibacillus turicensis</name>
    <dbReference type="NCBI Taxonomy" id="160487"/>
    <lineage>
        <taxon>Bacteria</taxon>
        <taxon>Bacillati</taxon>
        <taxon>Bacillota</taxon>
        <taxon>Bacilli</taxon>
        <taxon>Bacillales</taxon>
        <taxon>Paenibacillaceae</taxon>
        <taxon>Paenibacillus</taxon>
    </lineage>
</organism>
<keyword evidence="1" id="KW-1133">Transmembrane helix</keyword>
<keyword evidence="1" id="KW-0472">Membrane</keyword>
<sequence length="232" mass="25764">MLKLMKLEVRRIPLTVYIKASVVASLFLLCFLYFASYVASSTGDAQFQHYDNILLLATILYMMIFCILSAVMYTKYVVQEYGSKQLFLLFSYPIERKKVALSKLAVVASFITLAMIIGYIPPLVLYGLTELWTPILRDVMSLQFVLSSLKLLAIMVISVNGISLIAMRIGFIKKSVPTTIVTSFVLFGVIGNAVIGSFNNDKALIGLSVLIILAAMLVANSLLQVVHKMELE</sequence>
<evidence type="ECO:0000256" key="1">
    <source>
        <dbReference type="SAM" id="Phobius"/>
    </source>
</evidence>
<gene>
    <name evidence="2" type="ORF">J2Z32_003560</name>
</gene>
<feature type="transmembrane region" description="Helical" evidence="1">
    <location>
        <begin position="54"/>
        <end position="78"/>
    </location>
</feature>
<name>A0ABS4FWJ4_9BACL</name>
<feature type="transmembrane region" description="Helical" evidence="1">
    <location>
        <begin position="99"/>
        <end position="120"/>
    </location>
</feature>
<dbReference type="Proteomes" id="UP001519272">
    <property type="component" value="Unassembled WGS sequence"/>
</dbReference>
<dbReference type="RefSeq" id="WP_210090483.1">
    <property type="nucleotide sequence ID" value="NZ_JAGGKG010000019.1"/>
</dbReference>
<feature type="transmembrane region" description="Helical" evidence="1">
    <location>
        <begin position="12"/>
        <end position="34"/>
    </location>
</feature>
<dbReference type="Pfam" id="PF12730">
    <property type="entry name" value="ABC2_membrane_4"/>
    <property type="match status" value="1"/>
</dbReference>
<proteinExistence type="predicted"/>
<protein>
    <submittedName>
        <fullName evidence="2">ABC-type transport system involved in multi-copper enzyme maturation permease subunit</fullName>
    </submittedName>
</protein>
<reference evidence="2 3" key="1">
    <citation type="submission" date="2021-03" db="EMBL/GenBank/DDBJ databases">
        <title>Genomic Encyclopedia of Type Strains, Phase IV (KMG-IV): sequencing the most valuable type-strain genomes for metagenomic binning, comparative biology and taxonomic classification.</title>
        <authorList>
            <person name="Goeker M."/>
        </authorList>
    </citation>
    <scope>NUCLEOTIDE SEQUENCE [LARGE SCALE GENOMIC DNA]</scope>
    <source>
        <strain evidence="2 3">DSM 14349</strain>
    </source>
</reference>
<feature type="transmembrane region" description="Helical" evidence="1">
    <location>
        <begin position="204"/>
        <end position="223"/>
    </location>
</feature>
<evidence type="ECO:0000313" key="3">
    <source>
        <dbReference type="Proteomes" id="UP001519272"/>
    </source>
</evidence>
<feature type="transmembrane region" description="Helical" evidence="1">
    <location>
        <begin position="140"/>
        <end position="166"/>
    </location>
</feature>